<feature type="transmembrane region" description="Helical" evidence="1">
    <location>
        <begin position="45"/>
        <end position="62"/>
    </location>
</feature>
<dbReference type="InterPro" id="IPR012429">
    <property type="entry name" value="HGSNAT_cat"/>
</dbReference>
<dbReference type="RefSeq" id="WP_094605297.1">
    <property type="nucleotide sequence ID" value="NZ_CP155573.1"/>
</dbReference>
<evidence type="ECO:0000313" key="4">
    <source>
        <dbReference type="Proteomes" id="UP000216752"/>
    </source>
</evidence>
<accession>A0ABZ3IFM3</accession>
<feature type="transmembrane region" description="Helical" evidence="1">
    <location>
        <begin position="12"/>
        <end position="33"/>
    </location>
</feature>
<proteinExistence type="predicted"/>
<evidence type="ECO:0000259" key="2">
    <source>
        <dbReference type="Pfam" id="PF07786"/>
    </source>
</evidence>
<feature type="transmembrane region" description="Helical" evidence="1">
    <location>
        <begin position="74"/>
        <end position="91"/>
    </location>
</feature>
<gene>
    <name evidence="3" type="ORF">SPSIL_003040</name>
</gene>
<keyword evidence="1" id="KW-0812">Transmembrane</keyword>
<feature type="domain" description="Heparan-alpha-glucosaminide N-acetyltransferase catalytic" evidence="2">
    <location>
        <begin position="6"/>
        <end position="218"/>
    </location>
</feature>
<dbReference type="Pfam" id="PF07786">
    <property type="entry name" value="HGSNAT_cat"/>
    <property type="match status" value="1"/>
</dbReference>
<dbReference type="Proteomes" id="UP000216752">
    <property type="component" value="Chromosome"/>
</dbReference>
<name>A0ABZ3IFM3_9FIRM</name>
<reference evidence="3" key="1">
    <citation type="submission" date="2024-05" db="EMBL/GenBank/DDBJ databases">
        <title>Isolation and characterization of Sporomusa carbonis sp. nov., a carboxydotrophic hydrogenogen in the genus of Sporomusa isolated from a charcoal burning pile.</title>
        <authorList>
            <person name="Boeer T."/>
            <person name="Rosenbaum F."/>
            <person name="Eysell L."/>
            <person name="Mueller V."/>
            <person name="Daniel R."/>
            <person name="Poehlein A."/>
        </authorList>
    </citation>
    <scope>NUCLEOTIDE SEQUENCE [LARGE SCALE GENOMIC DNA]</scope>
    <source>
        <strain evidence="3">DSM 10669</strain>
    </source>
</reference>
<protein>
    <recommendedName>
        <fullName evidence="2">Heparan-alpha-glucosaminide N-acetyltransferase catalytic domain-containing protein</fullName>
    </recommendedName>
</protein>
<evidence type="ECO:0000256" key="1">
    <source>
        <dbReference type="SAM" id="Phobius"/>
    </source>
</evidence>
<evidence type="ECO:0000313" key="3">
    <source>
        <dbReference type="EMBL" id="XFO64214.1"/>
    </source>
</evidence>
<dbReference type="EMBL" id="CP155573">
    <property type="protein sequence ID" value="XFO64214.1"/>
    <property type="molecule type" value="Genomic_DNA"/>
</dbReference>
<feature type="transmembrane region" description="Helical" evidence="1">
    <location>
        <begin position="210"/>
        <end position="228"/>
    </location>
</feature>
<sequence>MPQAARITELDCLRGIAILLMILFHIVFDLAYFYNWSLDYLHGFWYYQGKTAAIGFMLVSGISNTLSRRPIRRGLTVFGAGMLITIVTYFYNPAMYIRFGILHLLGFSMLTAPWLAKQSALLLTLAGTTLLIMSNWTASLTTTSAWLLPLGITPTGFASLDYYPLLPWLGVVLYGMAAGKLLYPDRQPLWPSAATCVPIRTLSWLGRQSLLIYLVHQPVILVVLSFLHCNLSGKM</sequence>
<keyword evidence="1" id="KW-1133">Transmembrane helix</keyword>
<organism evidence="3 4">
    <name type="scientific">Sporomusa silvacetica DSM 10669</name>
    <dbReference type="NCBI Taxonomy" id="1123289"/>
    <lineage>
        <taxon>Bacteria</taxon>
        <taxon>Bacillati</taxon>
        <taxon>Bacillota</taxon>
        <taxon>Negativicutes</taxon>
        <taxon>Selenomonadales</taxon>
        <taxon>Sporomusaceae</taxon>
        <taxon>Sporomusa</taxon>
    </lineage>
</organism>
<keyword evidence="1" id="KW-0472">Membrane</keyword>
<keyword evidence="4" id="KW-1185">Reference proteome</keyword>